<evidence type="ECO:0000313" key="2">
    <source>
        <dbReference type="Proteomes" id="UP000242949"/>
    </source>
</evidence>
<reference evidence="2" key="1">
    <citation type="submission" date="2016-09" db="EMBL/GenBank/DDBJ databases">
        <authorList>
            <person name="Varghese N."/>
            <person name="Submissions S."/>
        </authorList>
    </citation>
    <scope>NUCLEOTIDE SEQUENCE [LARGE SCALE GENOMIC DNA]</scope>
    <source>
        <strain evidence="2">S5</strain>
    </source>
</reference>
<dbReference type="EMBL" id="FMYI01000006">
    <property type="protein sequence ID" value="SDC33033.1"/>
    <property type="molecule type" value="Genomic_DNA"/>
</dbReference>
<evidence type="ECO:0000313" key="1">
    <source>
        <dbReference type="EMBL" id="SDC33033.1"/>
    </source>
</evidence>
<dbReference type="Proteomes" id="UP000242949">
    <property type="component" value="Unassembled WGS sequence"/>
</dbReference>
<accession>A0A1G6KPZ5</accession>
<protein>
    <submittedName>
        <fullName evidence="1">Uncharacterized protein</fullName>
    </submittedName>
</protein>
<sequence length="89" mass="10356">MTCKGCLETVHYTKEEVHALVEEQLLFEENLVDEATYQNRLDECEKCPHLQYETTCGFCGCFVAFRAKLADKECPSPENKRWYKKKGVT</sequence>
<proteinExistence type="predicted"/>
<dbReference type="STRING" id="1612202.SAMN05421734_106165"/>
<dbReference type="InterPro" id="IPR046169">
    <property type="entry name" value="DUF6171"/>
</dbReference>
<organism evidence="1 2">
    <name type="scientific">Pelagirhabdus alkalitolerans</name>
    <dbReference type="NCBI Taxonomy" id="1612202"/>
    <lineage>
        <taxon>Bacteria</taxon>
        <taxon>Bacillati</taxon>
        <taxon>Bacillota</taxon>
        <taxon>Bacilli</taxon>
        <taxon>Bacillales</taxon>
        <taxon>Bacillaceae</taxon>
        <taxon>Pelagirhabdus</taxon>
    </lineage>
</organism>
<dbReference type="AlphaFoldDB" id="A0A1G6KPZ5"/>
<name>A0A1G6KPZ5_9BACI</name>
<dbReference type="OrthoDB" id="7061841at2"/>
<gene>
    <name evidence="1" type="ORF">SAMN05421734_106165</name>
</gene>
<keyword evidence="2" id="KW-1185">Reference proteome</keyword>
<dbReference type="Pfam" id="PF19668">
    <property type="entry name" value="DUF6171"/>
    <property type="match status" value="1"/>
</dbReference>
<dbReference type="RefSeq" id="WP_090796081.1">
    <property type="nucleotide sequence ID" value="NZ_FMYI01000006.1"/>
</dbReference>